<dbReference type="GO" id="GO:0016740">
    <property type="term" value="F:transferase activity"/>
    <property type="evidence" value="ECO:0007669"/>
    <property type="project" value="UniProtKB-KW"/>
</dbReference>
<organism evidence="2">
    <name type="scientific">Anthurium amnicola</name>
    <dbReference type="NCBI Taxonomy" id="1678845"/>
    <lineage>
        <taxon>Eukaryota</taxon>
        <taxon>Viridiplantae</taxon>
        <taxon>Streptophyta</taxon>
        <taxon>Embryophyta</taxon>
        <taxon>Tracheophyta</taxon>
        <taxon>Spermatophyta</taxon>
        <taxon>Magnoliopsida</taxon>
        <taxon>Liliopsida</taxon>
        <taxon>Araceae</taxon>
        <taxon>Pothoideae</taxon>
        <taxon>Potheae</taxon>
        <taxon>Anthurium</taxon>
    </lineage>
</organism>
<keyword evidence="2" id="KW-0808">Transferase</keyword>
<dbReference type="InterPro" id="IPR050898">
    <property type="entry name" value="Plant_acyltransferase"/>
</dbReference>
<evidence type="ECO:0000313" key="2">
    <source>
        <dbReference type="EMBL" id="JAT67520.1"/>
    </source>
</evidence>
<dbReference type="InterPro" id="IPR023213">
    <property type="entry name" value="CAT-like_dom_sf"/>
</dbReference>
<dbReference type="EMBL" id="GDJX01000416">
    <property type="protein sequence ID" value="JAT67520.1"/>
    <property type="molecule type" value="Transcribed_RNA"/>
</dbReference>
<proteinExistence type="inferred from homology"/>
<name>A0A1D1ZKK6_9ARAE</name>
<dbReference type="Gene3D" id="3.30.559.10">
    <property type="entry name" value="Chloramphenicol acetyltransferase-like domain"/>
    <property type="match status" value="1"/>
</dbReference>
<dbReference type="Pfam" id="PF02458">
    <property type="entry name" value="Transferase"/>
    <property type="match status" value="1"/>
</dbReference>
<comment type="similarity">
    <text evidence="1">Belongs to the plant acyltransferase family.</text>
</comment>
<sequence>MRGLAAVQAGGAAGATKGCSGNSPVVDELINVKQGVPTIVAPAVETQKGFQYFLSNVDQTLAGVPLHVIYSFKAEGKGNEEAAEVMREALARVLVHYHPLAGRLAISSEEGRLVVDCTGEGVVFVEADADCRLEHIGDVSKPDPVALGKLFYSVPGAENVLGIPLLVAQVLLISFPSGDYATIGSQILSPIHNAFLTT</sequence>
<reference evidence="2" key="1">
    <citation type="submission" date="2015-07" db="EMBL/GenBank/DDBJ databases">
        <title>Transcriptome Assembly of Anthurium amnicola.</title>
        <authorList>
            <person name="Suzuki J."/>
        </authorList>
    </citation>
    <scope>NUCLEOTIDE SEQUENCE</scope>
</reference>
<gene>
    <name evidence="2" type="primary">HHT1_11</name>
    <name evidence="2" type="ORF">g.93496</name>
</gene>
<evidence type="ECO:0000256" key="1">
    <source>
        <dbReference type="ARBA" id="ARBA00009861"/>
    </source>
</evidence>
<dbReference type="PANTHER" id="PTHR31147">
    <property type="entry name" value="ACYL TRANSFERASE 4"/>
    <property type="match status" value="1"/>
</dbReference>
<accession>A0A1D1ZKK6</accession>
<dbReference type="AlphaFoldDB" id="A0A1D1ZKK6"/>
<protein>
    <submittedName>
        <fullName evidence="2">Omega-hydroxypalmitate O-feruloyl transferase</fullName>
    </submittedName>
</protein>